<dbReference type="OrthoDB" id="7462577at2759"/>
<gene>
    <name evidence="1" type="ORF">OCBIM_22031428mg</name>
</gene>
<protein>
    <submittedName>
        <fullName evidence="1">Uncharacterized protein</fullName>
    </submittedName>
</protein>
<reference evidence="1" key="1">
    <citation type="submission" date="2015-07" db="EMBL/GenBank/DDBJ databases">
        <title>MeaNS - Measles Nucleotide Surveillance Program.</title>
        <authorList>
            <person name="Tran T."/>
            <person name="Druce J."/>
        </authorList>
    </citation>
    <scope>NUCLEOTIDE SEQUENCE</scope>
    <source>
        <strain evidence="1">UCB-OBI-ISO-001</strain>
        <tissue evidence="1">Gonad</tissue>
    </source>
</reference>
<evidence type="ECO:0000313" key="1">
    <source>
        <dbReference type="EMBL" id="KOF77982.1"/>
    </source>
</evidence>
<dbReference type="EMBL" id="KQ421241">
    <property type="protein sequence ID" value="KOF77982.1"/>
    <property type="molecule type" value="Genomic_DNA"/>
</dbReference>
<dbReference type="STRING" id="37653.A0A0L8GLZ1"/>
<sequence length="73" mass="7921">MDHSGFRKNNQKNFVISSKVPDVTKEKPCWLGIDEAGRGPVLGMYFSAASSDNIVQLMSNSLVYVLSSSSPPS</sequence>
<dbReference type="InterPro" id="IPR036397">
    <property type="entry name" value="RNaseH_sf"/>
</dbReference>
<name>A0A0L8GLZ1_OCTBM</name>
<organism evidence="1">
    <name type="scientific">Octopus bimaculoides</name>
    <name type="common">California two-spotted octopus</name>
    <dbReference type="NCBI Taxonomy" id="37653"/>
    <lineage>
        <taxon>Eukaryota</taxon>
        <taxon>Metazoa</taxon>
        <taxon>Spiralia</taxon>
        <taxon>Lophotrochozoa</taxon>
        <taxon>Mollusca</taxon>
        <taxon>Cephalopoda</taxon>
        <taxon>Coleoidea</taxon>
        <taxon>Octopodiformes</taxon>
        <taxon>Octopoda</taxon>
        <taxon>Incirrata</taxon>
        <taxon>Octopodidae</taxon>
        <taxon>Octopus</taxon>
    </lineage>
</organism>
<dbReference type="AlphaFoldDB" id="A0A0L8GLZ1"/>
<proteinExistence type="predicted"/>
<accession>A0A0L8GLZ1</accession>
<dbReference type="GO" id="GO:0003676">
    <property type="term" value="F:nucleic acid binding"/>
    <property type="evidence" value="ECO:0007669"/>
    <property type="project" value="InterPro"/>
</dbReference>
<dbReference type="Gene3D" id="3.30.420.10">
    <property type="entry name" value="Ribonuclease H-like superfamily/Ribonuclease H"/>
    <property type="match status" value="1"/>
</dbReference>